<protein>
    <recommendedName>
        <fullName evidence="3">Tail fiber protein</fullName>
    </recommendedName>
</protein>
<sequence length="439" mass="45854">MPYDSNGNYFLPSEYKAVAGKLIVTAQHNGPFEDVAAALNAAFLRSGATPMTGNFNAGSNRLINVANGTANTDAATVDQLNGKANLSGGNSFSGNQTMSGSLAVNAASGISTVYDPGGQTSGAVTQYARLSSNAGGRGGAFSLYVQELVGSEFQGVLLLSGNPKSRFLLLSSAGRFTDSVLGDFAYTSDLANYQPKGDYATTQSLSAEAQTRASADGTLQTNINNEAATRTNADNALQASITAETQARITGDNYLNSIKANLGGGNHLTGTQAITDGNQFTTAGNYTSTSGQTYDTDLIKGTSPNGTEYQVALREYAGSHYSMLHYIYDGTNFSIYEMPQTAYNGGRLQCPAGTGAVTADLPFTDPNLRVQVFTATGVANGQVVSFPTVFRQTVAVCTQVISDGDGALANHNINEVTTTGFTHHGKDTADMYVIAYGYF</sequence>
<organism evidence="1 2">
    <name type="scientific">Acetobacter syzygii</name>
    <dbReference type="NCBI Taxonomy" id="146476"/>
    <lineage>
        <taxon>Bacteria</taxon>
        <taxon>Pseudomonadati</taxon>
        <taxon>Pseudomonadota</taxon>
        <taxon>Alphaproteobacteria</taxon>
        <taxon>Acetobacterales</taxon>
        <taxon>Acetobacteraceae</taxon>
        <taxon>Acetobacter</taxon>
    </lineage>
</organism>
<keyword evidence="2" id="KW-1185">Reference proteome</keyword>
<reference evidence="1 2" key="1">
    <citation type="submission" date="2017-04" db="EMBL/GenBank/DDBJ databases">
        <title>Kefir bacterial isolates.</title>
        <authorList>
            <person name="Kim Y."/>
            <person name="Blasche S."/>
            <person name="Patil K.R."/>
        </authorList>
    </citation>
    <scope>NUCLEOTIDE SEQUENCE [LARGE SCALE GENOMIC DNA]</scope>
    <source>
        <strain evidence="1 2">KR-2</strain>
    </source>
</reference>
<gene>
    <name evidence="1" type="ORF">B9K05_11885</name>
</gene>
<accession>A0A270B8P9</accession>
<evidence type="ECO:0000313" key="2">
    <source>
        <dbReference type="Proteomes" id="UP000216033"/>
    </source>
</evidence>
<dbReference type="SUPFAM" id="SSF101967">
    <property type="entry name" value="Adhesin YadA, collagen-binding domain"/>
    <property type="match status" value="1"/>
</dbReference>
<dbReference type="Proteomes" id="UP000216033">
    <property type="component" value="Unassembled WGS sequence"/>
</dbReference>
<name>A0A270B8P9_9PROT</name>
<dbReference type="InterPro" id="IPR011049">
    <property type="entry name" value="Serralysin-like_metalloprot_C"/>
</dbReference>
<evidence type="ECO:0008006" key="3">
    <source>
        <dbReference type="Google" id="ProtNLM"/>
    </source>
</evidence>
<comment type="caution">
    <text evidence="1">The sequence shown here is derived from an EMBL/GenBank/DDBJ whole genome shotgun (WGS) entry which is preliminary data.</text>
</comment>
<proteinExistence type="predicted"/>
<dbReference type="AlphaFoldDB" id="A0A270B8P9"/>
<evidence type="ECO:0000313" key="1">
    <source>
        <dbReference type="EMBL" id="PAL21051.1"/>
    </source>
</evidence>
<dbReference type="EMBL" id="NDFP01000015">
    <property type="protein sequence ID" value="PAL21051.1"/>
    <property type="molecule type" value="Genomic_DNA"/>
</dbReference>